<feature type="domain" description="Glycosyl transferase family 1" evidence="1">
    <location>
        <begin position="232"/>
        <end position="385"/>
    </location>
</feature>
<feature type="domain" description="Glycosyltransferase subfamily 4-like N-terminal" evidence="2">
    <location>
        <begin position="84"/>
        <end position="212"/>
    </location>
</feature>
<dbReference type="PANTHER" id="PTHR45947:SF13">
    <property type="entry name" value="TRANSFERASE"/>
    <property type="match status" value="1"/>
</dbReference>
<reference evidence="3 4" key="1">
    <citation type="submission" date="2024-09" db="EMBL/GenBank/DDBJ databases">
        <authorList>
            <person name="Sun Q."/>
            <person name="Mori K."/>
        </authorList>
    </citation>
    <scope>NUCLEOTIDE SEQUENCE [LARGE SCALE GENOMIC DNA]</scope>
    <source>
        <strain evidence="3 4">CCM 7792</strain>
    </source>
</reference>
<dbReference type="PANTHER" id="PTHR45947">
    <property type="entry name" value="SULFOQUINOVOSYL TRANSFERASE SQD2"/>
    <property type="match status" value="1"/>
</dbReference>
<protein>
    <submittedName>
        <fullName evidence="3">Glycosyltransferase family 4 protein</fullName>
    </submittedName>
</protein>
<evidence type="ECO:0000313" key="4">
    <source>
        <dbReference type="Proteomes" id="UP001589773"/>
    </source>
</evidence>
<dbReference type="InterPro" id="IPR050194">
    <property type="entry name" value="Glycosyltransferase_grp1"/>
</dbReference>
<dbReference type="Pfam" id="PF00534">
    <property type="entry name" value="Glycos_transf_1"/>
    <property type="match status" value="1"/>
</dbReference>
<dbReference type="SUPFAM" id="SSF53756">
    <property type="entry name" value="UDP-Glycosyltransferase/glycogen phosphorylase"/>
    <property type="match status" value="1"/>
</dbReference>
<dbReference type="Gene3D" id="3.40.50.2000">
    <property type="entry name" value="Glycogen Phosphorylase B"/>
    <property type="match status" value="2"/>
</dbReference>
<dbReference type="Pfam" id="PF13439">
    <property type="entry name" value="Glyco_transf_4"/>
    <property type="match status" value="1"/>
</dbReference>
<evidence type="ECO:0000313" key="3">
    <source>
        <dbReference type="EMBL" id="MFC0253169.1"/>
    </source>
</evidence>
<accession>A0ABV6FIM3</accession>
<dbReference type="EMBL" id="JBHLWP010000013">
    <property type="protein sequence ID" value="MFC0253169.1"/>
    <property type="molecule type" value="Genomic_DNA"/>
</dbReference>
<dbReference type="InterPro" id="IPR028098">
    <property type="entry name" value="Glyco_trans_4-like_N"/>
</dbReference>
<dbReference type="RefSeq" id="WP_379680151.1">
    <property type="nucleotide sequence ID" value="NZ_JBHLWP010000013.1"/>
</dbReference>
<comment type="caution">
    <text evidence="3">The sequence shown here is derived from an EMBL/GenBank/DDBJ whole genome shotgun (WGS) entry which is preliminary data.</text>
</comment>
<gene>
    <name evidence="3" type="ORF">ACFFJK_14810</name>
</gene>
<dbReference type="InterPro" id="IPR001296">
    <property type="entry name" value="Glyco_trans_1"/>
</dbReference>
<proteinExistence type="predicted"/>
<dbReference type="CDD" id="cd03823">
    <property type="entry name" value="GT4_ExpE7-like"/>
    <property type="match status" value="1"/>
</dbReference>
<sequence>MRVLVFSHGHPTFSKGGGEYAAYYLYKGIDETPENEAWFVARGEEKLLHLGTPIASLNKKEYLISGNADIPHLTTWLALDDESDYAEMLRTVRPDVIHFHHYVHLGLELIRAAKRICPNARIILTLHEYIAICMNSGQMVKTDGRLCHQASPRECAQCFPDRTPETFFLRERYIKSFFDIVDEFVSPSEFLRDRYIAWGIPANRISVIENGLPRAKRLPARPIKTGEVRGRFAYFGQINPFKGVDVVLEAFAQLPTRMKRQVSLDIFGSGLQNQPVEYQKKFAALLEENKGHIRYHGAYEPHEMGRIMAEVDWVLMGSVWWENSPLVIQEAYAHGRPVICPDIGGMAEKVRNGISGLHYRARDHIALASVVEKAVLEDGLYDRLIDGIPSASTIEDCVNAHLRLYNNVDLAA</sequence>
<name>A0ABV6FIM3_9BURK</name>
<keyword evidence="4" id="KW-1185">Reference proteome</keyword>
<evidence type="ECO:0000259" key="1">
    <source>
        <dbReference type="Pfam" id="PF00534"/>
    </source>
</evidence>
<dbReference type="Proteomes" id="UP001589773">
    <property type="component" value="Unassembled WGS sequence"/>
</dbReference>
<evidence type="ECO:0000259" key="2">
    <source>
        <dbReference type="Pfam" id="PF13439"/>
    </source>
</evidence>
<organism evidence="3 4">
    <name type="scientific">Massilia consociata</name>
    <dbReference type="NCBI Taxonomy" id="760117"/>
    <lineage>
        <taxon>Bacteria</taxon>
        <taxon>Pseudomonadati</taxon>
        <taxon>Pseudomonadota</taxon>
        <taxon>Betaproteobacteria</taxon>
        <taxon>Burkholderiales</taxon>
        <taxon>Oxalobacteraceae</taxon>
        <taxon>Telluria group</taxon>
        <taxon>Massilia</taxon>
    </lineage>
</organism>